<dbReference type="Pfam" id="PF01266">
    <property type="entry name" value="DAO"/>
    <property type="match status" value="2"/>
</dbReference>
<dbReference type="InterPro" id="IPR047785">
    <property type="entry name" value="tRNA_MNMC2"/>
</dbReference>
<dbReference type="InterPro" id="IPR036188">
    <property type="entry name" value="FAD/NAD-bd_sf"/>
</dbReference>
<keyword evidence="5" id="KW-0949">S-adenosyl-L-methionine</keyword>
<protein>
    <submittedName>
        <fullName evidence="12">tRNA (5-methylaminomethyl-2-thiouridylate)-methyltransferase / FAD-dependent cmnm(5)s(2)U34 oxidoreductase</fullName>
        <ecNumber evidence="12">2.1.1.61</ecNumber>
    </submittedName>
</protein>
<dbReference type="AlphaFoldDB" id="A0A3B0RJX6"/>
<dbReference type="GO" id="GO:0032259">
    <property type="term" value="P:methylation"/>
    <property type="evidence" value="ECO:0007669"/>
    <property type="project" value="UniProtKB-KW"/>
</dbReference>
<proteinExistence type="inferred from homology"/>
<dbReference type="Pfam" id="PF05430">
    <property type="entry name" value="Methyltransf_30"/>
    <property type="match status" value="1"/>
</dbReference>
<evidence type="ECO:0000313" key="12">
    <source>
        <dbReference type="EMBL" id="VAV92257.1"/>
    </source>
</evidence>
<dbReference type="SUPFAM" id="SSF54373">
    <property type="entry name" value="FAD-linked reductases, C-terminal domain"/>
    <property type="match status" value="1"/>
</dbReference>
<dbReference type="InterPro" id="IPR029063">
    <property type="entry name" value="SAM-dependent_MTases_sf"/>
</dbReference>
<dbReference type="EC" id="2.1.1.61" evidence="12"/>
<dbReference type="SUPFAM" id="SSF51971">
    <property type="entry name" value="Nucleotide-binding domain"/>
    <property type="match status" value="1"/>
</dbReference>
<keyword evidence="9" id="KW-0511">Multifunctional enzyme</keyword>
<dbReference type="NCBIfam" id="NF033855">
    <property type="entry name" value="tRNA_MNMC2"/>
    <property type="match status" value="1"/>
</dbReference>
<keyword evidence="8" id="KW-0560">Oxidoreductase</keyword>
<keyword evidence="7" id="KW-0274">FAD</keyword>
<dbReference type="EMBL" id="UOED01000074">
    <property type="protein sequence ID" value="VAV92257.1"/>
    <property type="molecule type" value="Genomic_DNA"/>
</dbReference>
<dbReference type="GO" id="GO:0016645">
    <property type="term" value="F:oxidoreductase activity, acting on the CH-NH group of donors"/>
    <property type="evidence" value="ECO:0007669"/>
    <property type="project" value="InterPro"/>
</dbReference>
<evidence type="ECO:0000256" key="1">
    <source>
        <dbReference type="ARBA" id="ARBA00022490"/>
    </source>
</evidence>
<dbReference type="GO" id="GO:0004808">
    <property type="term" value="F:tRNA (5-methylaminomethyl-2-thiouridylate)(34)-methyltransferase activity"/>
    <property type="evidence" value="ECO:0007669"/>
    <property type="project" value="UniProtKB-EC"/>
</dbReference>
<accession>A0A3B0RJX6</accession>
<keyword evidence="2 12" id="KW-0489">Methyltransferase</keyword>
<evidence type="ECO:0000256" key="9">
    <source>
        <dbReference type="ARBA" id="ARBA00023268"/>
    </source>
</evidence>
<evidence type="ECO:0000259" key="11">
    <source>
        <dbReference type="Pfam" id="PF05430"/>
    </source>
</evidence>
<dbReference type="Gene3D" id="3.40.50.150">
    <property type="entry name" value="Vaccinia Virus protein VP39"/>
    <property type="match status" value="1"/>
</dbReference>
<evidence type="ECO:0000256" key="4">
    <source>
        <dbReference type="ARBA" id="ARBA00022679"/>
    </source>
</evidence>
<gene>
    <name evidence="12" type="ORF">MNBD_ALPHA02-901</name>
</gene>
<feature type="domain" description="FAD dependent oxidoreductase" evidence="10">
    <location>
        <begin position="367"/>
        <end position="555"/>
    </location>
</feature>
<keyword evidence="4 12" id="KW-0808">Transferase</keyword>
<dbReference type="InterPro" id="IPR017610">
    <property type="entry name" value="tRNA_S-uridine_synth_MnmC_C"/>
</dbReference>
<evidence type="ECO:0000256" key="6">
    <source>
        <dbReference type="ARBA" id="ARBA00022694"/>
    </source>
</evidence>
<dbReference type="GO" id="GO:0005737">
    <property type="term" value="C:cytoplasm"/>
    <property type="evidence" value="ECO:0007669"/>
    <property type="project" value="TreeGrafter"/>
</dbReference>
<dbReference type="GO" id="GO:0008033">
    <property type="term" value="P:tRNA processing"/>
    <property type="evidence" value="ECO:0007669"/>
    <property type="project" value="UniProtKB-KW"/>
</dbReference>
<keyword evidence="1" id="KW-0963">Cytoplasm</keyword>
<reference evidence="12" key="1">
    <citation type="submission" date="2018-06" db="EMBL/GenBank/DDBJ databases">
        <authorList>
            <person name="Zhirakovskaya E."/>
        </authorList>
    </citation>
    <scope>NUCLEOTIDE SEQUENCE</scope>
</reference>
<feature type="domain" description="FAD dependent oxidoreductase" evidence="10">
    <location>
        <begin position="253"/>
        <end position="325"/>
    </location>
</feature>
<evidence type="ECO:0000259" key="10">
    <source>
        <dbReference type="Pfam" id="PF01266"/>
    </source>
</evidence>
<keyword evidence="3" id="KW-0285">Flavoprotein</keyword>
<name>A0A3B0RJX6_9ZZZZ</name>
<evidence type="ECO:0000256" key="3">
    <source>
        <dbReference type="ARBA" id="ARBA00022630"/>
    </source>
</evidence>
<dbReference type="PANTHER" id="PTHR13847:SF283">
    <property type="entry name" value="TRNA 5-METHYLAMINOMETHYL-2-THIOURIDINE BIOSYNTHESIS BIFUNCTIONAL PROTEIN MNMC"/>
    <property type="match status" value="1"/>
</dbReference>
<evidence type="ECO:0000256" key="5">
    <source>
        <dbReference type="ARBA" id="ARBA00022691"/>
    </source>
</evidence>
<dbReference type="InterPro" id="IPR008471">
    <property type="entry name" value="MnmC-like_methylTransf"/>
</dbReference>
<dbReference type="HAMAP" id="MF_01102">
    <property type="entry name" value="MnmC"/>
    <property type="match status" value="1"/>
</dbReference>
<evidence type="ECO:0000256" key="2">
    <source>
        <dbReference type="ARBA" id="ARBA00022603"/>
    </source>
</evidence>
<dbReference type="Gene3D" id="3.50.50.60">
    <property type="entry name" value="FAD/NAD(P)-binding domain"/>
    <property type="match status" value="2"/>
</dbReference>
<dbReference type="Gene3D" id="3.30.9.10">
    <property type="entry name" value="D-Amino Acid Oxidase, subunit A, domain 2"/>
    <property type="match status" value="1"/>
</dbReference>
<dbReference type="InterPro" id="IPR006076">
    <property type="entry name" value="FAD-dep_OxRdtase"/>
</dbReference>
<dbReference type="InterPro" id="IPR023032">
    <property type="entry name" value="tRNA_MAMT_biosynth_bifunc_MnmC"/>
</dbReference>
<evidence type="ECO:0000256" key="8">
    <source>
        <dbReference type="ARBA" id="ARBA00023002"/>
    </source>
</evidence>
<sequence>MKTSKDLYWQNDQTPASRRFDDIYFSTDGGLMESRHVFLTGINAPEIWQNKARFTLLENGFGTGLNFIMTCQAWLKSAAPDAHLTYIATEKYPLNKPDMGRALSRWPELDAEKQALLASYPPQNDGFHQRHLFEGRITLLLLIGDSAATLNELDARVDAFYLDGFAPSRNPDMWSAEIFSQLARLAAPPAKLASFTAAGFVRRELSAHGFEIQKSPGFGKKRENLRGTYTGPAAPDPKPWFSRPAPLVKDTHIAVIGGGIAGMTTGLALQKRGYQVTIYEQDDQPMNRASGNPAGIIDPYLGGGPEGLFYRAALTCSLDYYRALDPDIFLYKGLTKFPERSAPVSFSDCGAISPPAIRAALARKLTIKTGMKITDISGTAVFCTGPENQAFPETKDLPLDPVRGQITLLNGEGCQNPPGQVLCGKGYLIPPVDIHGKITILTGASFHRGDSATDIRDSDHQENLKNARALWPDVDSLPISGGRSAVRAHSPDHLPLCGPLPDINAYETAYEMLKHGPKHRGFPTAPLLENRYTLSGLGARGFMTAPLMAEIITALISGDALPVPRKIYESLHPARFLIRKLIKGR</sequence>
<dbReference type="NCBIfam" id="TIGR03197">
    <property type="entry name" value="MnmC_Cterm"/>
    <property type="match status" value="1"/>
</dbReference>
<organism evidence="12">
    <name type="scientific">hydrothermal vent metagenome</name>
    <dbReference type="NCBI Taxonomy" id="652676"/>
    <lineage>
        <taxon>unclassified sequences</taxon>
        <taxon>metagenomes</taxon>
        <taxon>ecological metagenomes</taxon>
    </lineage>
</organism>
<keyword evidence="6" id="KW-0819">tRNA processing</keyword>
<evidence type="ECO:0000256" key="7">
    <source>
        <dbReference type="ARBA" id="ARBA00022827"/>
    </source>
</evidence>
<feature type="domain" description="MnmC-like methyltransferase" evidence="11">
    <location>
        <begin position="107"/>
        <end position="228"/>
    </location>
</feature>
<dbReference type="PANTHER" id="PTHR13847">
    <property type="entry name" value="SARCOSINE DEHYDROGENASE-RELATED"/>
    <property type="match status" value="1"/>
</dbReference>